<dbReference type="InterPro" id="IPR050091">
    <property type="entry name" value="PKS_NRPS_Biosynth_Enz"/>
</dbReference>
<comment type="caution">
    <text evidence="11">The sequence shown here is derived from an EMBL/GenBank/DDBJ whole genome shotgun (WGS) entry which is preliminary data.</text>
</comment>
<evidence type="ECO:0000259" key="8">
    <source>
        <dbReference type="PROSITE" id="PS50075"/>
    </source>
</evidence>
<dbReference type="OrthoDB" id="429813at2759"/>
<evidence type="ECO:0000259" key="10">
    <source>
        <dbReference type="PROSITE" id="PS52019"/>
    </source>
</evidence>
<dbReference type="InterPro" id="IPR009081">
    <property type="entry name" value="PP-bd_ACP"/>
</dbReference>
<dbReference type="SUPFAM" id="SSF47336">
    <property type="entry name" value="ACP-like"/>
    <property type="match status" value="2"/>
</dbReference>
<dbReference type="SMART" id="SM00827">
    <property type="entry name" value="PKS_AT"/>
    <property type="match status" value="1"/>
</dbReference>
<dbReference type="Gene3D" id="3.40.47.10">
    <property type="match status" value="1"/>
</dbReference>
<dbReference type="SMART" id="SM00825">
    <property type="entry name" value="PKS_KS"/>
    <property type="match status" value="1"/>
</dbReference>
<keyword evidence="2" id="KW-0596">Phosphopantetheine</keyword>
<comment type="pathway">
    <text evidence="1">Secondary metabolite biosynthesis.</text>
</comment>
<dbReference type="InterPro" id="IPR042104">
    <property type="entry name" value="PKS_dehydratase_sf"/>
</dbReference>
<dbReference type="PROSITE" id="PS50075">
    <property type="entry name" value="CARRIER"/>
    <property type="match status" value="2"/>
</dbReference>
<dbReference type="CDD" id="cd02440">
    <property type="entry name" value="AdoMet_MTases"/>
    <property type="match status" value="1"/>
</dbReference>
<dbReference type="Gene3D" id="3.30.70.3290">
    <property type="match status" value="1"/>
</dbReference>
<evidence type="ECO:0000313" key="11">
    <source>
        <dbReference type="EMBL" id="KAF4302126.1"/>
    </source>
</evidence>
<dbReference type="InterPro" id="IPR016039">
    <property type="entry name" value="Thiolase-like"/>
</dbReference>
<dbReference type="InterPro" id="IPR036736">
    <property type="entry name" value="ACP-like_sf"/>
</dbReference>
<comment type="caution">
    <text evidence="6">Lacks conserved residue(s) required for the propagation of feature annotation.</text>
</comment>
<feature type="domain" description="PKS/mFAS DH" evidence="10">
    <location>
        <begin position="1073"/>
        <end position="1367"/>
    </location>
</feature>
<dbReference type="SUPFAM" id="SSF55048">
    <property type="entry name" value="Probable ACP-binding domain of malonyl-CoA ACP transacylase"/>
    <property type="match status" value="1"/>
</dbReference>
<dbReference type="Pfam" id="PF00698">
    <property type="entry name" value="Acyl_transf_1"/>
    <property type="match status" value="1"/>
</dbReference>
<organism evidence="11 12">
    <name type="scientific">Botryosphaeria dothidea</name>
    <dbReference type="NCBI Taxonomy" id="55169"/>
    <lineage>
        <taxon>Eukaryota</taxon>
        <taxon>Fungi</taxon>
        <taxon>Dikarya</taxon>
        <taxon>Ascomycota</taxon>
        <taxon>Pezizomycotina</taxon>
        <taxon>Dothideomycetes</taxon>
        <taxon>Dothideomycetes incertae sedis</taxon>
        <taxon>Botryosphaeriales</taxon>
        <taxon>Botryosphaeriaceae</taxon>
        <taxon>Botryosphaeria</taxon>
    </lineage>
</organism>
<dbReference type="PROSITE" id="PS52004">
    <property type="entry name" value="KS3_2"/>
    <property type="match status" value="1"/>
</dbReference>
<dbReference type="GO" id="GO:0044550">
    <property type="term" value="P:secondary metabolite biosynthetic process"/>
    <property type="evidence" value="ECO:0007669"/>
    <property type="project" value="TreeGrafter"/>
</dbReference>
<proteinExistence type="predicted"/>
<feature type="domain" description="Carrier" evidence="8">
    <location>
        <begin position="1543"/>
        <end position="1618"/>
    </location>
</feature>
<dbReference type="Gene3D" id="3.40.366.10">
    <property type="entry name" value="Malonyl-Coenzyme A Acyl Carrier Protein, domain 2"/>
    <property type="match status" value="1"/>
</dbReference>
<dbReference type="SUPFAM" id="SSF53901">
    <property type="entry name" value="Thiolase-like"/>
    <property type="match status" value="1"/>
</dbReference>
<accession>A0A8H4N112</accession>
<feature type="domain" description="Carrier" evidence="8">
    <location>
        <begin position="1425"/>
        <end position="1500"/>
    </location>
</feature>
<evidence type="ECO:0000259" key="9">
    <source>
        <dbReference type="PROSITE" id="PS52004"/>
    </source>
</evidence>
<dbReference type="InterPro" id="IPR020841">
    <property type="entry name" value="PKS_Beta-ketoAc_synthase_dom"/>
</dbReference>
<dbReference type="SUPFAM" id="SSF52151">
    <property type="entry name" value="FabD/lysophospholipase-like"/>
    <property type="match status" value="1"/>
</dbReference>
<dbReference type="Gene3D" id="3.40.50.150">
    <property type="entry name" value="Vaccinia Virus protein VP39"/>
    <property type="match status" value="1"/>
</dbReference>
<feature type="region of interest" description="N-terminal hotdog fold" evidence="6">
    <location>
        <begin position="1073"/>
        <end position="1195"/>
    </location>
</feature>
<keyword evidence="5" id="KW-0511">Multifunctional enzyme</keyword>
<keyword evidence="3" id="KW-0597">Phosphoprotein</keyword>
<dbReference type="EMBL" id="WWBZ02000073">
    <property type="protein sequence ID" value="KAF4302126.1"/>
    <property type="molecule type" value="Genomic_DNA"/>
</dbReference>
<dbReference type="PANTHER" id="PTHR43775:SF21">
    <property type="entry name" value="NON-REDUCING POLYKETIDE SYNTHASE AUSA-RELATED"/>
    <property type="match status" value="1"/>
</dbReference>
<dbReference type="PANTHER" id="PTHR43775">
    <property type="entry name" value="FATTY ACID SYNTHASE"/>
    <property type="match status" value="1"/>
</dbReference>
<evidence type="ECO:0000256" key="2">
    <source>
        <dbReference type="ARBA" id="ARBA00022450"/>
    </source>
</evidence>
<evidence type="ECO:0000256" key="5">
    <source>
        <dbReference type="ARBA" id="ARBA00023268"/>
    </source>
</evidence>
<dbReference type="InterPro" id="IPR029063">
    <property type="entry name" value="SAM-dependent_MTases_sf"/>
</dbReference>
<dbReference type="GO" id="GO:0004315">
    <property type="term" value="F:3-oxoacyl-[acyl-carrier-protein] synthase activity"/>
    <property type="evidence" value="ECO:0007669"/>
    <property type="project" value="InterPro"/>
</dbReference>
<reference evidence="11" key="1">
    <citation type="submission" date="2020-04" db="EMBL/GenBank/DDBJ databases">
        <title>Genome Assembly and Annotation of Botryosphaeria dothidea sdau 11-99, a Latent Pathogen of Apple Fruit Ring Rot in China.</title>
        <authorList>
            <person name="Yu C."/>
            <person name="Diao Y."/>
            <person name="Lu Q."/>
            <person name="Zhao J."/>
            <person name="Cui S."/>
            <person name="Peng C."/>
            <person name="He B."/>
            <person name="Liu H."/>
        </authorList>
    </citation>
    <scope>NUCLEOTIDE SEQUENCE [LARGE SCALE GENOMIC DNA]</scope>
    <source>
        <strain evidence="11">Sdau11-99</strain>
    </source>
</reference>
<evidence type="ECO:0000256" key="4">
    <source>
        <dbReference type="ARBA" id="ARBA00022679"/>
    </source>
</evidence>
<dbReference type="InterPro" id="IPR018201">
    <property type="entry name" value="Ketoacyl_synth_AS"/>
</dbReference>
<dbReference type="Proteomes" id="UP000572817">
    <property type="component" value="Unassembled WGS sequence"/>
</dbReference>
<dbReference type="InterPro" id="IPR013217">
    <property type="entry name" value="Methyltransf_12"/>
</dbReference>
<protein>
    <submittedName>
        <fullName evidence="11">Polyketide synthase</fullName>
    </submittedName>
</protein>
<dbReference type="Gene3D" id="1.10.1200.10">
    <property type="entry name" value="ACP-like"/>
    <property type="match status" value="2"/>
</dbReference>
<dbReference type="GO" id="GO:0031177">
    <property type="term" value="F:phosphopantetheine binding"/>
    <property type="evidence" value="ECO:0007669"/>
    <property type="project" value="InterPro"/>
</dbReference>
<dbReference type="InterPro" id="IPR014031">
    <property type="entry name" value="Ketoacyl_synth_C"/>
</dbReference>
<dbReference type="PROSITE" id="PS00606">
    <property type="entry name" value="KS3_1"/>
    <property type="match status" value="1"/>
</dbReference>
<dbReference type="SMART" id="SM00823">
    <property type="entry name" value="PKS_PP"/>
    <property type="match status" value="2"/>
</dbReference>
<dbReference type="InterPro" id="IPR049900">
    <property type="entry name" value="PKS_mFAS_DH"/>
</dbReference>
<dbReference type="Gene3D" id="3.10.129.110">
    <property type="entry name" value="Polyketide synthase dehydratase"/>
    <property type="match status" value="1"/>
</dbReference>
<feature type="region of interest" description="C-terminal hotdog fold" evidence="6">
    <location>
        <begin position="1218"/>
        <end position="1367"/>
    </location>
</feature>
<evidence type="ECO:0000256" key="3">
    <source>
        <dbReference type="ARBA" id="ARBA00022553"/>
    </source>
</evidence>
<feature type="domain" description="Ketosynthase family 3 (KS3)" evidence="9">
    <location>
        <begin position="182"/>
        <end position="598"/>
    </location>
</feature>
<dbReference type="Pfam" id="PF00550">
    <property type="entry name" value="PP-binding"/>
    <property type="match status" value="2"/>
</dbReference>
<evidence type="ECO:0000256" key="6">
    <source>
        <dbReference type="PROSITE-ProRule" id="PRU01363"/>
    </source>
</evidence>
<dbReference type="Pfam" id="PF02801">
    <property type="entry name" value="Ketoacyl-synt_C"/>
    <property type="match status" value="1"/>
</dbReference>
<dbReference type="InterPro" id="IPR014030">
    <property type="entry name" value="Ketoacyl_synth_N"/>
</dbReference>
<dbReference type="InterPro" id="IPR014043">
    <property type="entry name" value="Acyl_transferase_dom"/>
</dbReference>
<dbReference type="InterPro" id="IPR016035">
    <property type="entry name" value="Acyl_Trfase/lysoPLipase"/>
</dbReference>
<dbReference type="Pfam" id="PF00109">
    <property type="entry name" value="ketoacyl-synt"/>
    <property type="match status" value="1"/>
</dbReference>
<evidence type="ECO:0000256" key="7">
    <source>
        <dbReference type="SAM" id="MobiDB-lite"/>
    </source>
</evidence>
<keyword evidence="4" id="KW-0808">Transferase</keyword>
<dbReference type="InterPro" id="IPR001227">
    <property type="entry name" value="Ac_transferase_dom_sf"/>
</dbReference>
<keyword evidence="12" id="KW-1185">Reference proteome</keyword>
<dbReference type="GO" id="GO:0004312">
    <property type="term" value="F:fatty acid synthase activity"/>
    <property type="evidence" value="ECO:0007669"/>
    <property type="project" value="TreeGrafter"/>
</dbReference>
<dbReference type="InterPro" id="IPR016036">
    <property type="entry name" value="Malonyl_transacylase_ACP-bd"/>
</dbReference>
<dbReference type="Pfam" id="PF18558">
    <property type="entry name" value="HTH_51"/>
    <property type="match status" value="1"/>
</dbReference>
<dbReference type="Pfam" id="PF08242">
    <property type="entry name" value="Methyltransf_12"/>
    <property type="match status" value="1"/>
</dbReference>
<feature type="compositionally biased region" description="Polar residues" evidence="7">
    <location>
        <begin position="1528"/>
        <end position="1544"/>
    </location>
</feature>
<feature type="compositionally biased region" description="Low complexity" evidence="7">
    <location>
        <begin position="1504"/>
        <end position="1522"/>
    </location>
</feature>
<dbReference type="GO" id="GO:0006633">
    <property type="term" value="P:fatty acid biosynthetic process"/>
    <property type="evidence" value="ECO:0007669"/>
    <property type="project" value="InterPro"/>
</dbReference>
<dbReference type="SUPFAM" id="SSF53335">
    <property type="entry name" value="S-adenosyl-L-methionine-dependent methyltransferases"/>
    <property type="match status" value="1"/>
</dbReference>
<dbReference type="PROSITE" id="PS52019">
    <property type="entry name" value="PKS_MFAS_DH"/>
    <property type="match status" value="1"/>
</dbReference>
<name>A0A8H4N112_9PEZI</name>
<gene>
    <name evidence="11" type="ORF">GTA08_BOTSDO09623</name>
</gene>
<dbReference type="CDD" id="cd00833">
    <property type="entry name" value="PKS"/>
    <property type="match status" value="1"/>
</dbReference>
<feature type="region of interest" description="Disordered" evidence="7">
    <location>
        <begin position="1504"/>
        <end position="1544"/>
    </location>
</feature>
<dbReference type="InterPro" id="IPR020806">
    <property type="entry name" value="PKS_PP-bd"/>
</dbReference>
<dbReference type="InterPro" id="IPR041068">
    <property type="entry name" value="HTH_51"/>
</dbReference>
<evidence type="ECO:0000256" key="1">
    <source>
        <dbReference type="ARBA" id="ARBA00005179"/>
    </source>
</evidence>
<sequence length="2035" mass="221568">MKVFNSFPQAYISVQMDLGSATITAPRTAGMRLLQQLEAKGVAAKQIDLQGRFHHADHLDALQRLIGLCASVPMLRFPVDCQPVVPLRRNDTGEVVTADTPLHEMALQCILTEKADWHATMATSVEAITKGAAGSRKSKPRVLLLGPVDCIPRSLLTTSSFQLIRPLSKPSAPEERLYSYRDESIAVVGVSCRFPASKTPLDFWDTIRTKKSMSGVLPEGRGYSTKGSTDDGPLMGSFLETAGSFDHSFFRKSPREALYMDPQHRLALQLAYEALESGGYFSPSSSSGTADVGCYIGLSSSDYQDNVNARTPSAFSFTGTARAFSGGRISHFFGLTGPSMVIDTACSSSAVAIHTACKAIQSGECAMALAGGINLITSPKSHQNLAGASFLSPNGQCCPFDESADGYCRGEGGGFVLLKKLSSAVEDNDRILGVVVGSATNSSKGNTSITVPSAQSQSALYRRALDAAGMHPLQVSYVEAHGTGTQKGDPIECQSIRSVFGRQNAEGAPLRFGSVKGNIGHSEAASGVASLVKVLLMLQHRQIAPQASFSVLNPSIPSLEEVNMEIPLQLQPWKESFRAACVNNYGASGSNAAMIVCQPPAQPASAFISTKTSKHPFILAAHSTASLRENRLALLSFIKSQRDIPEDELLPSIAFHLAQRQNPLLGHRLVFSTATIDELEERLNSQGEESMQVQGSPKPVVLLFAGQSGHRPRLSGEAYHGSYLLRHHLDRCDRTLQSMGLRSLFPHVFGTDPIGDLVDLHCMIFSLQYACAASWIDAGLQISKVVGHSLGQLTGLCVAGVFTLRDALRVISGRASLIQRKWGRERGCMLSVDADPNTVHDISRSMDGSEKVEIACYNSSSNHVVVGSGSAITAFENESRARDIATKRLAITHGFHSHMLDCILNEYEQLLQDVVLHPMTIPLEPCSKSAGSWANITSELVARQSREPVYFGDAISRVERELGSCIWIEAGAGSTAVAMARRALPGTSPSSHSLYSVRLQGPDPMESLADVTVNLWNDGVRVQFWPFHVSQRSCFKMLELPPYQFQADHHWLPYIEAHQEQSQELQQPVTEAPKLVSFIRRLDDAAEFSINQDSDEYLALVQGRTVLGHTLSPASVWLESSARALGLLAESSGQLSVEQVKLHAPFGLDPERRLRLTLRKQSAPSWEFAVTSHELDNDEGFLQAFGRITIQEKGHHQLGQLRRLLDYDRCQRLRQDPKASVVQGAFVKKVLGHAVNYDDAYFGIRSITSRGLEAAADISIPEVAGQWCATTKFNPPVLDNFVLVAEMHANNLEGCTSEEMYVCNGIDAVMPDSDSKSEGPWTVYSKLERVDGKAVVSDIFVFDARQRTLCLAILGARFSKVPIRSFQNTLDAVNGAGVVEPTAGFVTPEESLPVTVTRTTRDASPASPSIQAQKEPSNVEGSALMEVEVVAKGLLHEITGVPIDCIDDATGLGDFGVDSLVAIELQARIKDEFRVDLPVRQYCEQDMTFGKMYREIHFRLNRSHSPVSSASSSSPSRPSTSDSAEESALSSGQPQTPPSFETQGQEQMTVALSNLLAEHLNCPDGISPDTPLGDLGLDSLVAIQLKSDVQQMFGKKINLTGDETPTFSELCDAILDNRPTVLTSNTRVKPHSSSFAFSETSKPSLFITPATLELERVSENFGDFARDTGFAGFYSGVYQKQMSLVVAYIVEAFSTLGCDLTTLQAGDPLPPISYLPKHQRLVSSYHRVLENAGLVSLSDDESNYHRTAKPLPHHVKASQRHRQILADYPQHRPEHQLLHVTGSRLADCLSGAADPLALLFHDKTSRQLLEDVYVRSPMFATGTKLLAALLQQLLLARPAGRPTEPLRILEIGAGTGATTMHLLDQVLLGGGGSIAFRYTFTDISVALVAAARKKLAARYGEAVVAAHMAFVVLDVERAPPPDMRGAFHLVVSSNCIHATKDIRAASRNLRRLLRDDGALCLLELTRPLAWLDCVFGLLDGWWRFEDDREYVLADERRWESVLLDAGFGRVEWTDDESKESDQFRLIVGLKSGGNA</sequence>
<evidence type="ECO:0000313" key="12">
    <source>
        <dbReference type="Proteomes" id="UP000572817"/>
    </source>
</evidence>